<proteinExistence type="predicted"/>
<reference evidence="1 2" key="1">
    <citation type="submission" date="2021-02" db="EMBL/GenBank/DDBJ databases">
        <title>Niveibacterium changnyeongensis HC41.</title>
        <authorList>
            <person name="Kang M."/>
        </authorList>
    </citation>
    <scope>NUCLEOTIDE SEQUENCE [LARGE SCALE GENOMIC DNA]</scope>
    <source>
        <strain evidence="1 2">HC41</strain>
    </source>
</reference>
<dbReference type="RefSeq" id="WP_172197251.1">
    <property type="nucleotide sequence ID" value="NZ_CP071060.1"/>
</dbReference>
<evidence type="ECO:0000313" key="1">
    <source>
        <dbReference type="EMBL" id="QSI75959.1"/>
    </source>
</evidence>
<dbReference type="SUPFAM" id="SSF158682">
    <property type="entry name" value="TerB-like"/>
    <property type="match status" value="1"/>
</dbReference>
<protein>
    <submittedName>
        <fullName evidence="1">TerB family tellurite resistance protein</fullName>
    </submittedName>
</protein>
<dbReference type="CDD" id="cd07177">
    <property type="entry name" value="terB_like"/>
    <property type="match status" value="1"/>
</dbReference>
<accession>A0ABX7M3H6</accession>
<gene>
    <name evidence="1" type="ORF">JY500_15950</name>
</gene>
<dbReference type="InterPro" id="IPR029024">
    <property type="entry name" value="TerB-like"/>
</dbReference>
<name>A0ABX7M3H6_9RHOO</name>
<organism evidence="1 2">
    <name type="scientific">Niveibacterium microcysteis</name>
    <dbReference type="NCBI Taxonomy" id="2811415"/>
    <lineage>
        <taxon>Bacteria</taxon>
        <taxon>Pseudomonadati</taxon>
        <taxon>Pseudomonadota</taxon>
        <taxon>Betaproteobacteria</taxon>
        <taxon>Rhodocyclales</taxon>
        <taxon>Rhodocyclaceae</taxon>
        <taxon>Niveibacterium</taxon>
    </lineage>
</organism>
<sequence length="143" mass="15276">MTPIRTYPENSPQAVGRIVAMMMVADGSLAEAELAALSDPEHLASVGLDAHGLRTVLADHLVDVALASPKPHEARVNDPAILDQVLAPVTDPALRLKACALAIHASGADEQIAPAEQAVLHYMLDQWGLTLEQLHDYLAQHLN</sequence>
<evidence type="ECO:0000313" key="2">
    <source>
        <dbReference type="Proteomes" id="UP000663570"/>
    </source>
</evidence>
<dbReference type="Proteomes" id="UP000663570">
    <property type="component" value="Chromosome"/>
</dbReference>
<dbReference type="Gene3D" id="1.10.3680.10">
    <property type="entry name" value="TerB-like"/>
    <property type="match status" value="1"/>
</dbReference>
<dbReference type="EMBL" id="CP071060">
    <property type="protein sequence ID" value="QSI75959.1"/>
    <property type="molecule type" value="Genomic_DNA"/>
</dbReference>
<keyword evidence="2" id="KW-1185">Reference proteome</keyword>